<dbReference type="PANTHER" id="PTHR46268">
    <property type="entry name" value="STRESS RESPONSE PROTEIN NHAX"/>
    <property type="match status" value="1"/>
</dbReference>
<reference evidence="2 3" key="1">
    <citation type="submission" date="2024-09" db="EMBL/GenBank/DDBJ databases">
        <authorList>
            <person name="Sun Q."/>
            <person name="Mori K."/>
        </authorList>
    </citation>
    <scope>NUCLEOTIDE SEQUENCE [LARGE SCALE GENOMIC DNA]</scope>
    <source>
        <strain evidence="2 3">CCM 7765</strain>
    </source>
</reference>
<keyword evidence="3" id="KW-1185">Reference proteome</keyword>
<dbReference type="RefSeq" id="WP_130857675.1">
    <property type="nucleotide sequence ID" value="NZ_JBHLWO010000002.1"/>
</dbReference>
<accession>A0ABV6HHU9</accession>
<comment type="similarity">
    <text evidence="1">Belongs to the universal stress protein A family.</text>
</comment>
<evidence type="ECO:0000313" key="3">
    <source>
        <dbReference type="Proteomes" id="UP001589774"/>
    </source>
</evidence>
<dbReference type="EMBL" id="JBHLWO010000002">
    <property type="protein sequence ID" value="MFC0318451.1"/>
    <property type="molecule type" value="Genomic_DNA"/>
</dbReference>
<organism evidence="2 3">
    <name type="scientific">Olivibacter oleidegradans</name>
    <dbReference type="NCBI Taxonomy" id="760123"/>
    <lineage>
        <taxon>Bacteria</taxon>
        <taxon>Pseudomonadati</taxon>
        <taxon>Bacteroidota</taxon>
        <taxon>Sphingobacteriia</taxon>
        <taxon>Sphingobacteriales</taxon>
        <taxon>Sphingobacteriaceae</taxon>
        <taxon>Olivibacter</taxon>
    </lineage>
</organism>
<proteinExistence type="inferred from homology"/>
<name>A0ABV6HHU9_9SPHI</name>
<dbReference type="Proteomes" id="UP001589774">
    <property type="component" value="Unassembled WGS sequence"/>
</dbReference>
<dbReference type="SUPFAM" id="SSF52402">
    <property type="entry name" value="Adenine nucleotide alpha hydrolases-like"/>
    <property type="match status" value="2"/>
</dbReference>
<dbReference type="Gene3D" id="3.40.50.12370">
    <property type="match status" value="1"/>
</dbReference>
<evidence type="ECO:0000256" key="1">
    <source>
        <dbReference type="ARBA" id="ARBA00008791"/>
    </source>
</evidence>
<comment type="caution">
    <text evidence="2">The sequence shown here is derived from an EMBL/GenBank/DDBJ whole genome shotgun (WGS) entry which is preliminary data.</text>
</comment>
<gene>
    <name evidence="2" type="ORF">ACFFI0_09025</name>
</gene>
<dbReference type="PANTHER" id="PTHR46268:SF6">
    <property type="entry name" value="UNIVERSAL STRESS PROTEIN UP12"/>
    <property type="match status" value="1"/>
</dbReference>
<evidence type="ECO:0000313" key="2">
    <source>
        <dbReference type="EMBL" id="MFC0318451.1"/>
    </source>
</evidence>
<protein>
    <submittedName>
        <fullName evidence="2">Universal stress protein</fullName>
    </submittedName>
</protein>
<sequence length="276" mass="31438">MNTILIPLDYASGTQNALRYVSAAHQNLSFIRLILLKSTYTSVFQPIISTAEYLCLDGDTLEAGRKESVEYLDKVTKELANSVLKEVTIDHAISELPLARALVQLIRQESPDLLILGNSQESKEGYINDNLIELVTISKIPVLVVPSNATYRKIRKVLLPMDFEELNRLEAFRHPLFSTYKDELILHVFSIKKQQRDLMEDRNKLSVLLPDLNFSVDYTDNDDILDGILEFAEKKDVDLIVSLPGKYNFFKKITHRSITHAIAHNSNRPVLILKQT</sequence>